<evidence type="ECO:0000313" key="9">
    <source>
        <dbReference type="EMBL" id="MCZ4279910.1"/>
    </source>
</evidence>
<evidence type="ECO:0000256" key="1">
    <source>
        <dbReference type="ARBA" id="ARBA00011073"/>
    </source>
</evidence>
<comment type="caution">
    <text evidence="9">The sequence shown here is derived from an EMBL/GenBank/DDBJ whole genome shotgun (WGS) entry which is preliminary data.</text>
</comment>
<dbReference type="Gene3D" id="3.40.50.200">
    <property type="entry name" value="Peptidase S8/S53 domain"/>
    <property type="match status" value="1"/>
</dbReference>
<keyword evidence="3 5" id="KW-0378">Hydrolase</keyword>
<evidence type="ECO:0000256" key="6">
    <source>
        <dbReference type="SAM" id="MobiDB-lite"/>
    </source>
</evidence>
<keyword evidence="10" id="KW-1185">Reference proteome</keyword>
<reference evidence="9" key="1">
    <citation type="submission" date="2022-12" db="EMBL/GenBank/DDBJ databases">
        <title>Bacterial isolates from different developmental stages of Nematostella vectensis.</title>
        <authorList>
            <person name="Fraune S."/>
        </authorList>
    </citation>
    <scope>NUCLEOTIDE SEQUENCE</scope>
    <source>
        <strain evidence="9">G21630-S1</strain>
    </source>
</reference>
<dbReference type="Proteomes" id="UP001069802">
    <property type="component" value="Unassembled WGS sequence"/>
</dbReference>
<dbReference type="InterPro" id="IPR015500">
    <property type="entry name" value="Peptidase_S8_subtilisin-rel"/>
</dbReference>
<evidence type="ECO:0000256" key="4">
    <source>
        <dbReference type="ARBA" id="ARBA00022825"/>
    </source>
</evidence>
<feature type="chain" id="PRO_5045171249" evidence="7">
    <location>
        <begin position="24"/>
        <end position="535"/>
    </location>
</feature>
<dbReference type="InterPro" id="IPR036852">
    <property type="entry name" value="Peptidase_S8/S53_dom_sf"/>
</dbReference>
<dbReference type="PANTHER" id="PTHR43806:SF11">
    <property type="entry name" value="CEREVISIN-RELATED"/>
    <property type="match status" value="1"/>
</dbReference>
<dbReference type="SUPFAM" id="SSF52743">
    <property type="entry name" value="Subtilisin-like"/>
    <property type="match status" value="1"/>
</dbReference>
<gene>
    <name evidence="9" type="ORF">O4H49_03915</name>
</gene>
<evidence type="ECO:0000256" key="3">
    <source>
        <dbReference type="ARBA" id="ARBA00022801"/>
    </source>
</evidence>
<organism evidence="9 10">
    <name type="scientific">Kiloniella laminariae</name>
    <dbReference type="NCBI Taxonomy" id="454162"/>
    <lineage>
        <taxon>Bacteria</taxon>
        <taxon>Pseudomonadati</taxon>
        <taxon>Pseudomonadota</taxon>
        <taxon>Alphaproteobacteria</taxon>
        <taxon>Rhodospirillales</taxon>
        <taxon>Kiloniellaceae</taxon>
        <taxon>Kiloniella</taxon>
    </lineage>
</organism>
<comment type="similarity">
    <text evidence="1 5">Belongs to the peptidase S8 family.</text>
</comment>
<dbReference type="PRINTS" id="PR00723">
    <property type="entry name" value="SUBTILISIN"/>
</dbReference>
<feature type="domain" description="Peptidase S8/S53" evidence="8">
    <location>
        <begin position="258"/>
        <end position="529"/>
    </location>
</feature>
<keyword evidence="4 5" id="KW-0720">Serine protease</keyword>
<feature type="signal peptide" evidence="7">
    <location>
        <begin position="1"/>
        <end position="23"/>
    </location>
</feature>
<dbReference type="EMBL" id="JAPWGY010000001">
    <property type="protein sequence ID" value="MCZ4279910.1"/>
    <property type="molecule type" value="Genomic_DNA"/>
</dbReference>
<accession>A0ABT4LFM8</accession>
<feature type="region of interest" description="Disordered" evidence="6">
    <location>
        <begin position="25"/>
        <end position="47"/>
    </location>
</feature>
<dbReference type="InterPro" id="IPR000209">
    <property type="entry name" value="Peptidase_S8/S53_dom"/>
</dbReference>
<dbReference type="Pfam" id="PF00082">
    <property type="entry name" value="Peptidase_S8"/>
    <property type="match status" value="1"/>
</dbReference>
<evidence type="ECO:0000256" key="7">
    <source>
        <dbReference type="SAM" id="SignalP"/>
    </source>
</evidence>
<proteinExistence type="inferred from homology"/>
<feature type="active site" description="Charge relay system" evidence="5">
    <location>
        <position position="481"/>
    </location>
</feature>
<name>A0ABT4LFM8_9PROT</name>
<dbReference type="CDD" id="cd05561">
    <property type="entry name" value="Peptidases_S8_4"/>
    <property type="match status" value="1"/>
</dbReference>
<keyword evidence="7" id="KW-0732">Signal</keyword>
<protein>
    <submittedName>
        <fullName evidence="9">S8 family serine peptidase</fullName>
    </submittedName>
</protein>
<evidence type="ECO:0000256" key="2">
    <source>
        <dbReference type="ARBA" id="ARBA00022670"/>
    </source>
</evidence>
<dbReference type="PANTHER" id="PTHR43806">
    <property type="entry name" value="PEPTIDASE S8"/>
    <property type="match status" value="1"/>
</dbReference>
<dbReference type="RefSeq" id="WP_269422277.1">
    <property type="nucleotide sequence ID" value="NZ_JAPWGY010000001.1"/>
</dbReference>
<feature type="active site" description="Charge relay system" evidence="5">
    <location>
        <position position="266"/>
    </location>
</feature>
<feature type="active site" description="Charge relay system" evidence="5">
    <location>
        <position position="296"/>
    </location>
</feature>
<evidence type="ECO:0000259" key="8">
    <source>
        <dbReference type="Pfam" id="PF00082"/>
    </source>
</evidence>
<evidence type="ECO:0000313" key="10">
    <source>
        <dbReference type="Proteomes" id="UP001069802"/>
    </source>
</evidence>
<sequence>MLKPSCLALLLLINTGLSTFALAQADPSDPSAVPGTAPERPAREDRSPEITGLVSACVRLGDMLTIEGKNLLELGRRAPALELNGKVTLIDVLNRSNERFITRLPGEGLQADQAYRLVLVDKNNIRQYQRSDLRVRICPRPAALAEGVTTATPERDVLILIAPDQESSVLAALAARSVPLLERHDLVAMDRLLLRVRTEDATGLILDLRQVFPEAEVDLNDDLAAGNGPRVYAKKKIAWPEGESCFEPLIQSGIANSSGLVVGLLDGAIDSSHPAFTGQTLISADFLEGLTADREHATAIASILTAVAPDMGLKGLLPGARLYSAVVVRRSAEGRQLASTEATLRGLDWLLQQNIRLINVSLASDRANRLLIRGFEITLSRGALVFAAAGNQGAGAPPAYPAAVEGVITVTALDAANRIYPAANQGGYIDLAAPGVDIWSAAATGGGGDASVSGTASASPASVVSPVSAVSVGGAYRSGTSYAVPYVLAAAALFQLRNPSISNKVLLLALTRGAEDLGDPGRDDVFGAGLLQSGC</sequence>
<evidence type="ECO:0000256" key="5">
    <source>
        <dbReference type="PROSITE-ProRule" id="PRU01240"/>
    </source>
</evidence>
<dbReference type="InterPro" id="IPR050131">
    <property type="entry name" value="Peptidase_S8_subtilisin-like"/>
</dbReference>
<dbReference type="PROSITE" id="PS51892">
    <property type="entry name" value="SUBTILASE"/>
    <property type="match status" value="1"/>
</dbReference>
<keyword evidence="2 5" id="KW-0645">Protease</keyword>